<gene>
    <name evidence="10" type="ORF">TeGR_g11710</name>
</gene>
<keyword evidence="11" id="KW-1185">Reference proteome</keyword>
<dbReference type="PANTHER" id="PTHR10263">
    <property type="entry name" value="V-TYPE PROTON ATPASE PROTEOLIPID SUBUNIT"/>
    <property type="match status" value="1"/>
</dbReference>
<feature type="transmembrane region" description="Helical" evidence="8">
    <location>
        <begin position="47"/>
        <end position="72"/>
    </location>
</feature>
<comment type="similarity">
    <text evidence="2">Belongs to the V-ATPase proteolipid subunit family.</text>
</comment>
<dbReference type="InterPro" id="IPR035921">
    <property type="entry name" value="F/V-ATP_Csub_sf"/>
</dbReference>
<sequence length="84" mass="8299">PPPSSHPPSYGVFAAGLAVGLTNVASGISVGVAGSACALADAQDPSLFVKILIVEIFASALGIFGIIVGIIMSNSAMFPDKLLG</sequence>
<evidence type="ECO:0000256" key="6">
    <source>
        <dbReference type="ARBA" id="ARBA00023065"/>
    </source>
</evidence>
<keyword evidence="7 8" id="KW-0472">Membrane</keyword>
<organism evidence="10 11">
    <name type="scientific">Tetraparma gracilis</name>
    <dbReference type="NCBI Taxonomy" id="2962635"/>
    <lineage>
        <taxon>Eukaryota</taxon>
        <taxon>Sar</taxon>
        <taxon>Stramenopiles</taxon>
        <taxon>Ochrophyta</taxon>
        <taxon>Bolidophyceae</taxon>
        <taxon>Parmales</taxon>
        <taxon>Triparmaceae</taxon>
        <taxon>Tetraparma</taxon>
    </lineage>
</organism>
<evidence type="ECO:0000256" key="3">
    <source>
        <dbReference type="ARBA" id="ARBA00022448"/>
    </source>
</evidence>
<evidence type="ECO:0000313" key="10">
    <source>
        <dbReference type="EMBL" id="GMI26892.1"/>
    </source>
</evidence>
<name>A0ABQ6MJ84_9STRA</name>
<keyword evidence="6" id="KW-0406">Ion transport</keyword>
<proteinExistence type="inferred from homology"/>
<dbReference type="InterPro" id="IPR000245">
    <property type="entry name" value="ATPase_proteolipid_csu"/>
</dbReference>
<evidence type="ECO:0000313" key="11">
    <source>
        <dbReference type="Proteomes" id="UP001165060"/>
    </source>
</evidence>
<dbReference type="InterPro" id="IPR002379">
    <property type="entry name" value="ATPase_proteolipid_c-like_dom"/>
</dbReference>
<accession>A0ABQ6MJ84</accession>
<reference evidence="10 11" key="1">
    <citation type="journal article" date="2023" name="Commun. Biol.">
        <title>Genome analysis of Parmales, the sister group of diatoms, reveals the evolutionary specialization of diatoms from phago-mixotrophs to photoautotrophs.</title>
        <authorList>
            <person name="Ban H."/>
            <person name="Sato S."/>
            <person name="Yoshikawa S."/>
            <person name="Yamada K."/>
            <person name="Nakamura Y."/>
            <person name="Ichinomiya M."/>
            <person name="Sato N."/>
            <person name="Blanc-Mathieu R."/>
            <person name="Endo H."/>
            <person name="Kuwata A."/>
            <person name="Ogata H."/>
        </authorList>
    </citation>
    <scope>NUCLEOTIDE SEQUENCE [LARGE SCALE GENOMIC DNA]</scope>
</reference>
<evidence type="ECO:0000256" key="7">
    <source>
        <dbReference type="ARBA" id="ARBA00023136"/>
    </source>
</evidence>
<evidence type="ECO:0000256" key="1">
    <source>
        <dbReference type="ARBA" id="ARBA00004141"/>
    </source>
</evidence>
<dbReference type="PRINTS" id="PR00122">
    <property type="entry name" value="VACATPASE"/>
</dbReference>
<dbReference type="Gene3D" id="1.20.120.610">
    <property type="entry name" value="lithium bound rotor ring of v- atpase"/>
    <property type="match status" value="1"/>
</dbReference>
<keyword evidence="3" id="KW-0813">Transport</keyword>
<dbReference type="Pfam" id="PF00137">
    <property type="entry name" value="ATP-synt_C"/>
    <property type="match status" value="1"/>
</dbReference>
<dbReference type="Proteomes" id="UP001165060">
    <property type="component" value="Unassembled WGS sequence"/>
</dbReference>
<dbReference type="EMBL" id="BRYB01001488">
    <property type="protein sequence ID" value="GMI26892.1"/>
    <property type="molecule type" value="Genomic_DNA"/>
</dbReference>
<evidence type="ECO:0000256" key="2">
    <source>
        <dbReference type="ARBA" id="ARBA00007296"/>
    </source>
</evidence>
<feature type="transmembrane region" description="Helical" evidence="8">
    <location>
        <begin position="12"/>
        <end position="40"/>
    </location>
</feature>
<feature type="domain" description="V-ATPase proteolipid subunit C-like" evidence="9">
    <location>
        <begin position="13"/>
        <end position="72"/>
    </location>
</feature>
<comment type="caution">
    <text evidence="10">The sequence shown here is derived from an EMBL/GenBank/DDBJ whole genome shotgun (WGS) entry which is preliminary data.</text>
</comment>
<dbReference type="SUPFAM" id="SSF81333">
    <property type="entry name" value="F1F0 ATP synthase subunit C"/>
    <property type="match status" value="1"/>
</dbReference>
<protein>
    <recommendedName>
        <fullName evidence="9">V-ATPase proteolipid subunit C-like domain-containing protein</fullName>
    </recommendedName>
</protein>
<evidence type="ECO:0000259" key="9">
    <source>
        <dbReference type="Pfam" id="PF00137"/>
    </source>
</evidence>
<evidence type="ECO:0000256" key="4">
    <source>
        <dbReference type="ARBA" id="ARBA00022692"/>
    </source>
</evidence>
<keyword evidence="5 8" id="KW-1133">Transmembrane helix</keyword>
<evidence type="ECO:0000256" key="5">
    <source>
        <dbReference type="ARBA" id="ARBA00022989"/>
    </source>
</evidence>
<dbReference type="CDD" id="cd18178">
    <property type="entry name" value="ATP-synt_Vo_c_ATP6F_rpt2"/>
    <property type="match status" value="1"/>
</dbReference>
<feature type="non-terminal residue" evidence="10">
    <location>
        <position position="1"/>
    </location>
</feature>
<keyword evidence="4 8" id="KW-0812">Transmembrane</keyword>
<evidence type="ECO:0000256" key="8">
    <source>
        <dbReference type="SAM" id="Phobius"/>
    </source>
</evidence>
<comment type="subcellular location">
    <subcellularLocation>
        <location evidence="1">Membrane</location>
        <topology evidence="1">Multi-pass membrane protein</topology>
    </subcellularLocation>
</comment>